<sequence length="502" mass="57438">MDITMLVRKLFDLRLKEIAKYTTHAGEIQQEVLLHLVRKAQNTEWGTKYNYKSVRNYDDYKSRVPVQTYDDVKPYVDRLRAGENYILWSSKIRWFAKSSGTTNDKSKFLPISKEALRNIHYKGGVDAVALYLQMNPESKFFSGKSLVLGGSHRPDYNLHNSLVGDLSAILLQNAGCLVNYLRVPSKKVALMADWESKIEAIASDTMNANIISLSGVPSWLLVIIKRILEKTGKQALEEVWPNLEVFFHGGVSFNPYREQYQQLIRSDKMRYVETYNASEGYFGTQCDFLDPAMLLMIDYGIFYEFIPLENIGSENPPVYSLDEVELNKNYAIVISTSCGLWRYMIGDTIRFTNNRPYKFVITGRTKHFINAFGEELIIDNAEKGLAKACVATGAQVCEYSVAPVFMDKNAKCRHQWLIEFAQMPDSVATFAVVLDDTLKEVNSDYEAKRSKNIALQPLEVIVARKGLFHDWLKEKGKLGGQNKVPRLSNNREYIEEMIELNH</sequence>
<evidence type="ECO:0008006" key="4">
    <source>
        <dbReference type="Google" id="ProtNLM"/>
    </source>
</evidence>
<dbReference type="Pfam" id="PF23572">
    <property type="entry name" value="GH3_C"/>
    <property type="match status" value="1"/>
</dbReference>
<gene>
    <name evidence="3" type="ORF">EZS27_022541</name>
</gene>
<feature type="domain" description="GH3 middle" evidence="1">
    <location>
        <begin position="295"/>
        <end position="364"/>
    </location>
</feature>
<dbReference type="Pfam" id="PF03321">
    <property type="entry name" value="GH3"/>
    <property type="match status" value="1"/>
</dbReference>
<name>A0A5J4R610_9ZZZZ</name>
<dbReference type="InterPro" id="IPR004993">
    <property type="entry name" value="GH3"/>
</dbReference>
<dbReference type="Pfam" id="PF23571">
    <property type="entry name" value="GH3_M"/>
    <property type="match status" value="1"/>
</dbReference>
<comment type="caution">
    <text evidence="3">The sequence shown here is derived from an EMBL/GenBank/DDBJ whole genome shotgun (WGS) entry which is preliminary data.</text>
</comment>
<reference evidence="3" key="1">
    <citation type="submission" date="2019-03" db="EMBL/GenBank/DDBJ databases">
        <title>Single cell metagenomics reveals metabolic interactions within the superorganism composed of flagellate Streblomastix strix and complex community of Bacteroidetes bacteria on its surface.</title>
        <authorList>
            <person name="Treitli S.C."/>
            <person name="Kolisko M."/>
            <person name="Husnik F."/>
            <person name="Keeling P."/>
            <person name="Hampl V."/>
        </authorList>
    </citation>
    <scope>NUCLEOTIDE SEQUENCE</scope>
    <source>
        <strain evidence="3">STM</strain>
    </source>
</reference>
<dbReference type="PANTHER" id="PTHR31901:SF9">
    <property type="entry name" value="GH3 DOMAIN-CONTAINING PROTEIN"/>
    <property type="match status" value="1"/>
</dbReference>
<protein>
    <recommendedName>
        <fullName evidence="4">GH3 auxin-responsive promoter</fullName>
    </recommendedName>
</protein>
<dbReference type="GO" id="GO:0005737">
    <property type="term" value="C:cytoplasm"/>
    <property type="evidence" value="ECO:0007669"/>
    <property type="project" value="TreeGrafter"/>
</dbReference>
<evidence type="ECO:0000259" key="1">
    <source>
        <dbReference type="Pfam" id="PF23571"/>
    </source>
</evidence>
<dbReference type="InterPro" id="IPR055377">
    <property type="entry name" value="GH3_M"/>
</dbReference>
<feature type="domain" description="GH3 C-terminal" evidence="2">
    <location>
        <begin position="380"/>
        <end position="492"/>
    </location>
</feature>
<dbReference type="EMBL" id="SNRY01001796">
    <property type="protein sequence ID" value="KAA6328580.1"/>
    <property type="molecule type" value="Genomic_DNA"/>
</dbReference>
<organism evidence="3">
    <name type="scientific">termite gut metagenome</name>
    <dbReference type="NCBI Taxonomy" id="433724"/>
    <lineage>
        <taxon>unclassified sequences</taxon>
        <taxon>metagenomes</taxon>
        <taxon>organismal metagenomes</taxon>
    </lineage>
</organism>
<dbReference type="PANTHER" id="PTHR31901">
    <property type="entry name" value="GH3 DOMAIN-CONTAINING PROTEIN"/>
    <property type="match status" value="1"/>
</dbReference>
<dbReference type="InterPro" id="IPR055378">
    <property type="entry name" value="GH3_C"/>
</dbReference>
<accession>A0A5J4R610</accession>
<evidence type="ECO:0000259" key="2">
    <source>
        <dbReference type="Pfam" id="PF23572"/>
    </source>
</evidence>
<proteinExistence type="predicted"/>
<dbReference type="AlphaFoldDB" id="A0A5J4R610"/>
<dbReference type="GO" id="GO:0016881">
    <property type="term" value="F:acid-amino acid ligase activity"/>
    <property type="evidence" value="ECO:0007669"/>
    <property type="project" value="TreeGrafter"/>
</dbReference>
<evidence type="ECO:0000313" key="3">
    <source>
        <dbReference type="EMBL" id="KAA6328580.1"/>
    </source>
</evidence>